<dbReference type="AlphaFoldDB" id="A0A0K9H010"/>
<keyword evidence="2" id="KW-1185">Reference proteome</keyword>
<dbReference type="STRING" id="1679170.AC625_10820"/>
<proteinExistence type="predicted"/>
<organism evidence="1 2">
    <name type="scientific">Peribacillus loiseleuriae</name>
    <dbReference type="NCBI Taxonomy" id="1679170"/>
    <lineage>
        <taxon>Bacteria</taxon>
        <taxon>Bacillati</taxon>
        <taxon>Bacillota</taxon>
        <taxon>Bacilli</taxon>
        <taxon>Bacillales</taxon>
        <taxon>Bacillaceae</taxon>
        <taxon>Peribacillus</taxon>
    </lineage>
</organism>
<comment type="caution">
    <text evidence="1">The sequence shown here is derived from an EMBL/GenBank/DDBJ whole genome shotgun (WGS) entry which is preliminary data.</text>
</comment>
<evidence type="ECO:0000313" key="2">
    <source>
        <dbReference type="Proteomes" id="UP000037146"/>
    </source>
</evidence>
<gene>
    <name evidence="1" type="ORF">AC625_10820</name>
</gene>
<sequence length="284" mass="32975">MLHVFPGMAVAADSKYTYQNSTNLSTWLWDTSRIVSEPDTVINNLVLHHVNDLFLQIDTTIEQQVYREFISKATVNGIRIHALDGAPEWLTDQKMQNAFLKWLNSYQKAALADEKFKGIHLDVEPYEHEQYEVKPHDLLVRYQSMMITMRNQANTLNLEFGIDIPFWFYGVMYNNKYGKGNMAEWLCKHVEFITIMAYRDTGAGTDGIIGISAAEMKLFHKYNVKGTIAVETGRLAEDYKFVTFYEEGKDYLYEQLNLVYKHYNAEPALYGIAIHHYDSWMAMS</sequence>
<name>A0A0K9H010_9BACI</name>
<protein>
    <recommendedName>
        <fullName evidence="3">Amidase</fullName>
    </recommendedName>
</protein>
<evidence type="ECO:0008006" key="3">
    <source>
        <dbReference type="Google" id="ProtNLM"/>
    </source>
</evidence>
<evidence type="ECO:0000313" key="1">
    <source>
        <dbReference type="EMBL" id="KMY52309.1"/>
    </source>
</evidence>
<dbReference type="EMBL" id="LFZW01000001">
    <property type="protein sequence ID" value="KMY52309.1"/>
    <property type="molecule type" value="Genomic_DNA"/>
</dbReference>
<dbReference type="Gene3D" id="3.20.20.80">
    <property type="entry name" value="Glycosidases"/>
    <property type="match status" value="1"/>
</dbReference>
<dbReference type="PATRIC" id="fig|1679170.3.peg.2425"/>
<accession>A0A0K9H010</accession>
<dbReference type="Proteomes" id="UP000037146">
    <property type="component" value="Unassembled WGS sequence"/>
</dbReference>
<reference evidence="2" key="1">
    <citation type="submission" date="2015-07" db="EMBL/GenBank/DDBJ databases">
        <title>Genome sequencing project for genomic taxonomy and phylogenomics of Bacillus-like bacteria.</title>
        <authorList>
            <person name="Liu B."/>
            <person name="Wang J."/>
            <person name="Zhu Y."/>
            <person name="Liu G."/>
            <person name="Chen Q."/>
            <person name="Chen Z."/>
            <person name="Lan J."/>
            <person name="Che J."/>
            <person name="Ge C."/>
            <person name="Shi H."/>
            <person name="Pan Z."/>
            <person name="Liu X."/>
        </authorList>
    </citation>
    <scope>NUCLEOTIDE SEQUENCE [LARGE SCALE GENOMIC DNA]</scope>
    <source>
        <strain evidence="2">FJAT-27997</strain>
    </source>
</reference>